<evidence type="ECO:0000313" key="1">
    <source>
        <dbReference type="EMBL" id="KKN23872.1"/>
    </source>
</evidence>
<sequence length="162" mass="19014">MIKELILENFKKRRNGLSNVHYKAQILISKVKDICVICGKMADDKGITKLELSNKNHSYNTPINPTDWQYVHHSCHFKYDMINNNSEKFGRPKDYIKIHIKDQQVKNKIKKLYIHNKLGLTSISKFLKGEDPPIVISPGTVRNILIEMRVKLRDIYHRSKKE</sequence>
<comment type="caution">
    <text evidence="1">The sequence shown here is derived from an EMBL/GenBank/DDBJ whole genome shotgun (WGS) entry which is preliminary data.</text>
</comment>
<accession>A0A0F9PHB4</accession>
<name>A0A0F9PHB4_9ZZZZ</name>
<gene>
    <name evidence="1" type="ORF">LCGC14_0900440</name>
</gene>
<dbReference type="EMBL" id="LAZR01002931">
    <property type="protein sequence ID" value="KKN23872.1"/>
    <property type="molecule type" value="Genomic_DNA"/>
</dbReference>
<dbReference type="AlphaFoldDB" id="A0A0F9PHB4"/>
<reference evidence="1" key="1">
    <citation type="journal article" date="2015" name="Nature">
        <title>Complex archaea that bridge the gap between prokaryotes and eukaryotes.</title>
        <authorList>
            <person name="Spang A."/>
            <person name="Saw J.H."/>
            <person name="Jorgensen S.L."/>
            <person name="Zaremba-Niedzwiedzka K."/>
            <person name="Martijn J."/>
            <person name="Lind A.E."/>
            <person name="van Eijk R."/>
            <person name="Schleper C."/>
            <person name="Guy L."/>
            <person name="Ettema T.J."/>
        </authorList>
    </citation>
    <scope>NUCLEOTIDE SEQUENCE</scope>
</reference>
<protein>
    <submittedName>
        <fullName evidence="1">Uncharacterized protein</fullName>
    </submittedName>
</protein>
<proteinExistence type="predicted"/>
<organism evidence="1">
    <name type="scientific">marine sediment metagenome</name>
    <dbReference type="NCBI Taxonomy" id="412755"/>
    <lineage>
        <taxon>unclassified sequences</taxon>
        <taxon>metagenomes</taxon>
        <taxon>ecological metagenomes</taxon>
    </lineage>
</organism>